<comment type="caution">
    <text evidence="2">The sequence shown here is derived from an EMBL/GenBank/DDBJ whole genome shotgun (WGS) entry which is preliminary data.</text>
</comment>
<evidence type="ECO:0000313" key="2">
    <source>
        <dbReference type="EMBL" id="RBP62643.1"/>
    </source>
</evidence>
<evidence type="ECO:0000259" key="1">
    <source>
        <dbReference type="SMART" id="SM00481"/>
    </source>
</evidence>
<dbReference type="Pfam" id="PF02811">
    <property type="entry name" value="PHP"/>
    <property type="match status" value="1"/>
</dbReference>
<dbReference type="SUPFAM" id="SSF89550">
    <property type="entry name" value="PHP domain-like"/>
    <property type="match status" value="1"/>
</dbReference>
<dbReference type="InterPro" id="IPR004013">
    <property type="entry name" value="PHP_dom"/>
</dbReference>
<dbReference type="OrthoDB" id="9808747at2"/>
<gene>
    <name evidence="2" type="ORF">DES36_11176</name>
</gene>
<feature type="domain" description="Polymerase/histidinol phosphatase N-terminal" evidence="1">
    <location>
        <begin position="5"/>
        <end position="83"/>
    </location>
</feature>
<dbReference type="InterPro" id="IPR016195">
    <property type="entry name" value="Pol/histidinol_Pase-like"/>
</dbReference>
<name>A0A366I6B3_9FIRM</name>
<keyword evidence="2" id="KW-0378">Hydrolase</keyword>
<proteinExistence type="predicted"/>
<accession>A0A366I6B3</accession>
<dbReference type="GO" id="GO:0008270">
    <property type="term" value="F:zinc ion binding"/>
    <property type="evidence" value="ECO:0007669"/>
    <property type="project" value="TreeGrafter"/>
</dbReference>
<reference evidence="2 3" key="1">
    <citation type="submission" date="2018-06" db="EMBL/GenBank/DDBJ databases">
        <title>Genomic Encyclopedia of Type Strains, Phase IV (KMG-IV): sequencing the most valuable type-strain genomes for metagenomic binning, comparative biology and taxonomic classification.</title>
        <authorList>
            <person name="Goeker M."/>
        </authorList>
    </citation>
    <scope>NUCLEOTIDE SEQUENCE [LARGE SCALE GENOMIC DNA]</scope>
    <source>
        <strain evidence="2 3">DSM 22112</strain>
    </source>
</reference>
<dbReference type="Proteomes" id="UP000253490">
    <property type="component" value="Unassembled WGS sequence"/>
</dbReference>
<dbReference type="InterPro" id="IPR003141">
    <property type="entry name" value="Pol/His_phosphatase_N"/>
</dbReference>
<keyword evidence="3" id="KW-1185">Reference proteome</keyword>
<dbReference type="EMBL" id="QNRX01000011">
    <property type="protein sequence ID" value="RBP62643.1"/>
    <property type="molecule type" value="Genomic_DNA"/>
</dbReference>
<dbReference type="GO" id="GO:0042578">
    <property type="term" value="F:phosphoric ester hydrolase activity"/>
    <property type="evidence" value="ECO:0007669"/>
    <property type="project" value="TreeGrafter"/>
</dbReference>
<dbReference type="GO" id="GO:0005829">
    <property type="term" value="C:cytosol"/>
    <property type="evidence" value="ECO:0007669"/>
    <property type="project" value="TreeGrafter"/>
</dbReference>
<dbReference type="RefSeq" id="WP_113920962.1">
    <property type="nucleotide sequence ID" value="NZ_QNRX01000011.1"/>
</dbReference>
<dbReference type="SMART" id="SM00481">
    <property type="entry name" value="POLIIIAc"/>
    <property type="match status" value="1"/>
</dbReference>
<organism evidence="2 3">
    <name type="scientific">Alkalibaculum bacchi</name>
    <dbReference type="NCBI Taxonomy" id="645887"/>
    <lineage>
        <taxon>Bacteria</taxon>
        <taxon>Bacillati</taxon>
        <taxon>Bacillota</taxon>
        <taxon>Clostridia</taxon>
        <taxon>Eubacteriales</taxon>
        <taxon>Eubacteriaceae</taxon>
        <taxon>Alkalibaculum</taxon>
    </lineage>
</organism>
<dbReference type="PANTHER" id="PTHR36928:SF1">
    <property type="entry name" value="PHOSPHATASE YCDX-RELATED"/>
    <property type="match status" value="1"/>
</dbReference>
<dbReference type="InterPro" id="IPR050243">
    <property type="entry name" value="PHP_phosphatase"/>
</dbReference>
<protein>
    <submittedName>
        <fullName evidence="2">Putative hydrolase</fullName>
    </submittedName>
</protein>
<dbReference type="AlphaFoldDB" id="A0A366I6B3"/>
<dbReference type="Gene3D" id="3.20.20.140">
    <property type="entry name" value="Metal-dependent hydrolases"/>
    <property type="match status" value="1"/>
</dbReference>
<evidence type="ECO:0000313" key="3">
    <source>
        <dbReference type="Proteomes" id="UP000253490"/>
    </source>
</evidence>
<sequence length="244" mass="27461">MRLTGDLHTHTTYSHGKATIEDNIKKAIEKGLEKIVISDHGSGHFLYGVKRAHWIEMRNMVNDMRKKYPNIEILLGVEANIVGVNGDIDVKDDEIHLYDVIYVGYHYGIIPHSIGDFFNFYLLNGLAKVFSGLKKRATQINTEALIKAMDQHPIFMITHPGAKVPVDIDKIAKKAAEKNIVLEINAHHGHLTRDDIKIAQKYNVKFAVNSDSHDLDSIGSVDKGLESIEYASIPIENIINVREE</sequence>
<dbReference type="PANTHER" id="PTHR36928">
    <property type="entry name" value="PHOSPHATASE YCDX-RELATED"/>
    <property type="match status" value="1"/>
</dbReference>